<dbReference type="InterPro" id="IPR035969">
    <property type="entry name" value="Rab-GAP_TBC_sf"/>
</dbReference>
<dbReference type="RefSeq" id="XP_025597907.1">
    <property type="nucleotide sequence ID" value="XM_025742546.1"/>
</dbReference>
<feature type="region of interest" description="Disordered" evidence="2">
    <location>
        <begin position="406"/>
        <end position="458"/>
    </location>
</feature>
<feature type="compositionally biased region" description="Low complexity" evidence="2">
    <location>
        <begin position="781"/>
        <end position="795"/>
    </location>
</feature>
<dbReference type="EMBL" id="KZ819294">
    <property type="protein sequence ID" value="PWN97628.1"/>
    <property type="molecule type" value="Genomic_DNA"/>
</dbReference>
<dbReference type="GeneID" id="37270090"/>
<dbReference type="Proteomes" id="UP000245946">
    <property type="component" value="Unassembled WGS sequence"/>
</dbReference>
<feature type="region of interest" description="Disordered" evidence="2">
    <location>
        <begin position="633"/>
        <end position="885"/>
    </location>
</feature>
<dbReference type="SUPFAM" id="SSF47923">
    <property type="entry name" value="Ypt/Rab-GAP domain of gyp1p"/>
    <property type="match status" value="2"/>
</dbReference>
<evidence type="ECO:0000256" key="2">
    <source>
        <dbReference type="SAM" id="MobiDB-lite"/>
    </source>
</evidence>
<keyword evidence="1" id="KW-0343">GTPase activation</keyword>
<dbReference type="OrthoDB" id="27140at2759"/>
<protein>
    <submittedName>
        <fullName evidence="4">RabGAP/TBC</fullName>
    </submittedName>
</protein>
<dbReference type="STRING" id="58919.A0A316Z9G6"/>
<proteinExistence type="predicted"/>
<evidence type="ECO:0000256" key="1">
    <source>
        <dbReference type="ARBA" id="ARBA00022468"/>
    </source>
</evidence>
<evidence type="ECO:0000259" key="3">
    <source>
        <dbReference type="PROSITE" id="PS50086"/>
    </source>
</evidence>
<dbReference type="Gene3D" id="1.10.472.80">
    <property type="entry name" value="Ypt/Rab-GAP domain of gyp1p, domain 3"/>
    <property type="match status" value="1"/>
</dbReference>
<feature type="compositionally biased region" description="Polar residues" evidence="2">
    <location>
        <begin position="744"/>
        <end position="758"/>
    </location>
</feature>
<feature type="compositionally biased region" description="Low complexity" evidence="2">
    <location>
        <begin position="712"/>
        <end position="725"/>
    </location>
</feature>
<dbReference type="AlphaFoldDB" id="A0A316Z9G6"/>
<gene>
    <name evidence="4" type="ORF">FA09DRAFT_330295</name>
</gene>
<dbReference type="InterPro" id="IPR000195">
    <property type="entry name" value="Rab-GAP-TBC_dom"/>
</dbReference>
<dbReference type="PROSITE" id="PS50086">
    <property type="entry name" value="TBC_RABGAP"/>
    <property type="match status" value="1"/>
</dbReference>
<dbReference type="Pfam" id="PF00566">
    <property type="entry name" value="RabGAP-TBC"/>
    <property type="match status" value="1"/>
</dbReference>
<feature type="region of interest" description="Disordered" evidence="2">
    <location>
        <begin position="72"/>
        <end position="93"/>
    </location>
</feature>
<reference evidence="4 5" key="1">
    <citation type="journal article" date="2018" name="Mol. Biol. Evol.">
        <title>Broad Genomic Sampling Reveals a Smut Pathogenic Ancestry of the Fungal Clade Ustilaginomycotina.</title>
        <authorList>
            <person name="Kijpornyongpan T."/>
            <person name="Mondo S.J."/>
            <person name="Barry K."/>
            <person name="Sandor L."/>
            <person name="Lee J."/>
            <person name="Lipzen A."/>
            <person name="Pangilinan J."/>
            <person name="LaButti K."/>
            <person name="Hainaut M."/>
            <person name="Henrissat B."/>
            <person name="Grigoriev I.V."/>
            <person name="Spatafora J.W."/>
            <person name="Aime M.C."/>
        </authorList>
    </citation>
    <scope>NUCLEOTIDE SEQUENCE [LARGE SCALE GENOMIC DNA]</scope>
    <source>
        <strain evidence="4 5">MCA 4186</strain>
    </source>
</reference>
<feature type="compositionally biased region" description="Polar residues" evidence="2">
    <location>
        <begin position="419"/>
        <end position="432"/>
    </location>
</feature>
<sequence length="885" mass="93200">MSSSPDAKHTQQGGPIARLQAHFDLPSPPILRPLPLRSLLWATRLQLLPLDFAQWPAARRALRQKYRASRRNALRAPDGSLPPELDEEGGVRRDVDLGRNNPLGLDNDNPWQTHFASLSTLTQIEADVSRTFPDEPLFRVPAVQSGLARLLFVYCCASGPGAASGYRQGMHELAGLCWLVRHRDAVGGSRAGMPAGLENELGEDTVEDDAYALFDAVMRRAGKWYEWREESDRATAPTPTSQTPIMAACAQVRDILRAHDPTLAAHLDALGIEPQLYVLRWIRLLFTRELPLEDSLVMWDTLFGADAKLDLVPYVCVAMLLRIRAPLLLSDYAGCFSHLLRFPSACEAAREPAAQEESTKGLAPALLVQQACALRDEPTGAAARLAQENEAILGLAVKVSPALIASNAPSSSRPKRQQTPRTIATGRPSGQRSGLASAGLGPPGSSSPDIAGEPQSSYLPEGITDLARGIYSRADAFGVNRALVNAMGNVQRTVGAYAAAGFAGPGRSATANDGFPPALERVPRASASLNGVARPSVAPQDPARELAALKASNAAMGAAVAACVDVFERQWVTMGTPSGGAAPQAEEQLTGAQVGVLMSLTALKHTRDVLLGIAPEFDSATVHVPQLREAIPQALPSPPASRIVPAQVQPRSPEAVQPASAPAHGGARQAQPPYQPRVARGPAAADPLAQASPGSFSHARPSPPPRTQLSGSAPAAVDSSSAPSAKTSPVTSTTHNARAFARSPDSTMPPQLPASSASAHVAELPSAPPIRPSNLQPSSQRSVSPSDPLSPPLRSATFDSRRLSRPGLSCNTFSEAPVERSAPAPQPPRQATAPAQPPPTRVSVVHSPLDPLSQFVSPRHEQHGAAPTTSLRSGSLPGSDPLGAS</sequence>
<dbReference type="SMART" id="SM00164">
    <property type="entry name" value="TBC"/>
    <property type="match status" value="1"/>
</dbReference>
<dbReference type="FunFam" id="1.10.472.80:FF:000038">
    <property type="entry name" value="TBC1 domain family member 5"/>
    <property type="match status" value="1"/>
</dbReference>
<evidence type="ECO:0000313" key="5">
    <source>
        <dbReference type="Proteomes" id="UP000245946"/>
    </source>
</evidence>
<organism evidence="4 5">
    <name type="scientific">Tilletiopsis washingtonensis</name>
    <dbReference type="NCBI Taxonomy" id="58919"/>
    <lineage>
        <taxon>Eukaryota</taxon>
        <taxon>Fungi</taxon>
        <taxon>Dikarya</taxon>
        <taxon>Basidiomycota</taxon>
        <taxon>Ustilaginomycotina</taxon>
        <taxon>Exobasidiomycetes</taxon>
        <taxon>Entylomatales</taxon>
        <taxon>Entylomatales incertae sedis</taxon>
        <taxon>Tilletiopsis</taxon>
    </lineage>
</organism>
<dbReference type="PANTHER" id="PTHR22957:SF337">
    <property type="entry name" value="TBC1 DOMAIN FAMILY MEMBER 5"/>
    <property type="match status" value="1"/>
</dbReference>
<feature type="domain" description="Rab-GAP TBC" evidence="3">
    <location>
        <begin position="31"/>
        <end position="306"/>
    </location>
</feature>
<dbReference type="GO" id="GO:0005096">
    <property type="term" value="F:GTPase activator activity"/>
    <property type="evidence" value="ECO:0007669"/>
    <property type="project" value="UniProtKB-KW"/>
</dbReference>
<feature type="compositionally biased region" description="Polar residues" evidence="2">
    <location>
        <begin position="726"/>
        <end position="736"/>
    </location>
</feature>
<name>A0A316Z9G6_9BASI</name>
<dbReference type="PANTHER" id="PTHR22957">
    <property type="entry name" value="TBC1 DOMAIN FAMILY MEMBER GTPASE-ACTIVATING PROTEIN"/>
    <property type="match status" value="1"/>
</dbReference>
<keyword evidence="5" id="KW-1185">Reference proteome</keyword>
<accession>A0A316Z9G6</accession>
<dbReference type="Gene3D" id="1.10.8.270">
    <property type="entry name" value="putative rabgap domain of human tbc1 domain family member 14 like domains"/>
    <property type="match status" value="1"/>
</dbReference>
<evidence type="ECO:0000313" key="4">
    <source>
        <dbReference type="EMBL" id="PWN97628.1"/>
    </source>
</evidence>
<feature type="compositionally biased region" description="Low complexity" evidence="2">
    <location>
        <begin position="433"/>
        <end position="448"/>
    </location>
</feature>